<dbReference type="KEGG" id="lfa:LFA_3306"/>
<reference evidence="2" key="1">
    <citation type="submission" date="2014-09" db="EMBL/GenBank/DDBJ databases">
        <authorList>
            <person name="Gomez-Valero L."/>
        </authorList>
    </citation>
    <scope>NUCLEOTIDE SEQUENCE [LARGE SCALE GENOMIC DNA]</scope>
    <source>
        <strain evidence="2">ATCC700992</strain>
    </source>
</reference>
<name>A0A098G833_9GAMM</name>
<gene>
    <name evidence="1" type="ORF">LFA_3306</name>
</gene>
<sequence>MCLNTVATFILKMSIFQEMEHYIPLIYRDLSNANKSYLEVAKHHEQE</sequence>
<evidence type="ECO:0000313" key="1">
    <source>
        <dbReference type="EMBL" id="CEG58638.1"/>
    </source>
</evidence>
<keyword evidence="2" id="KW-1185">Reference proteome</keyword>
<dbReference type="Proteomes" id="UP000032430">
    <property type="component" value="Chromosome I"/>
</dbReference>
<organism evidence="1 2">
    <name type="scientific">Legionella fallonii LLAP-10</name>
    <dbReference type="NCBI Taxonomy" id="1212491"/>
    <lineage>
        <taxon>Bacteria</taxon>
        <taxon>Pseudomonadati</taxon>
        <taxon>Pseudomonadota</taxon>
        <taxon>Gammaproteobacteria</taxon>
        <taxon>Legionellales</taxon>
        <taxon>Legionellaceae</taxon>
        <taxon>Legionella</taxon>
    </lineage>
</organism>
<dbReference type="EMBL" id="LN614827">
    <property type="protein sequence ID" value="CEG58638.1"/>
    <property type="molecule type" value="Genomic_DNA"/>
</dbReference>
<accession>A0A098G833</accession>
<protein>
    <submittedName>
        <fullName evidence="1">Uncharacterized protein</fullName>
    </submittedName>
</protein>
<dbReference type="AlphaFoldDB" id="A0A098G833"/>
<dbReference type="HOGENOM" id="CLU_3169688_0_0_6"/>
<evidence type="ECO:0000313" key="2">
    <source>
        <dbReference type="Proteomes" id="UP000032430"/>
    </source>
</evidence>
<proteinExistence type="predicted"/>